<feature type="domain" description="MYND-type" evidence="5">
    <location>
        <begin position="40"/>
        <end position="88"/>
    </location>
</feature>
<evidence type="ECO:0000256" key="4">
    <source>
        <dbReference type="PROSITE-ProRule" id="PRU00134"/>
    </source>
</evidence>
<dbReference type="Pfam" id="PF20179">
    <property type="entry name" value="MSS51_C"/>
    <property type="match status" value="1"/>
</dbReference>
<dbReference type="EMBL" id="SGPL01000231">
    <property type="protein sequence ID" value="THH15073.1"/>
    <property type="molecule type" value="Genomic_DNA"/>
</dbReference>
<dbReference type="AlphaFoldDB" id="A0A4V3XEV2"/>
<comment type="caution">
    <text evidence="6">The sequence shown here is derived from an EMBL/GenBank/DDBJ whole genome shotgun (WGS) entry which is preliminary data.</text>
</comment>
<keyword evidence="2 4" id="KW-0863">Zinc-finger</keyword>
<name>A0A4V3XEV2_9AGAM</name>
<reference evidence="6 7" key="1">
    <citation type="submission" date="2019-02" db="EMBL/GenBank/DDBJ databases">
        <title>Genome sequencing of the rare red list fungi Bondarzewia mesenterica.</title>
        <authorList>
            <person name="Buettner E."/>
            <person name="Kellner H."/>
        </authorList>
    </citation>
    <scope>NUCLEOTIDE SEQUENCE [LARGE SCALE GENOMIC DNA]</scope>
    <source>
        <strain evidence="6 7">DSM 108281</strain>
    </source>
</reference>
<sequence length="496" mass="56735">MVAAGTETPLASNSAVYKEWNRIKDDPSLRCSIFPKPSLCFACYQICKNPQVCSGCKAIVYCSVRCQRKDWKNENVPGGYMEGHKYQCANHREHMKRNPEFKAILDQFPWVQYDVHNIFHIEMVLASRGLLGEGRRGFGYWAEHGGKRDCASACAVCEEAPWAPLSEKDGWKLPDDEIPWLNFEGRPELKPAFPPNFEDNWTSYYAWRGIPLKSPAALLLHWPLAVYRCLEELGFAERDRSNEKLRRKLKIYYIGVEREISFLPMQVYFPLPSMIFFFYSLSHHLPPPLASYGELALLFPNTDLDLVMFGQRAYDSVRRAKRARHLLSSPEEPCVFQYTAPASCGSGTLRITLHGSSANYDPSSYSTIPRPDAIIGLNAGMSSYPAWLPVFLFSCEHAIPLVTTDYSEQSMVDDHIFIRQRLAAEQMRTLLSPGMDWVRQALELKRKWVINQLMRPGMRETMFSYAPFGYNGWVHVVTSRRNRSASQIKRPKAASG</sequence>
<dbReference type="Pfam" id="PF01753">
    <property type="entry name" value="zf-MYND"/>
    <property type="match status" value="1"/>
</dbReference>
<evidence type="ECO:0000313" key="7">
    <source>
        <dbReference type="Proteomes" id="UP000310158"/>
    </source>
</evidence>
<evidence type="ECO:0000313" key="6">
    <source>
        <dbReference type="EMBL" id="THH15073.1"/>
    </source>
</evidence>
<gene>
    <name evidence="6" type="ORF">EW146_g5341</name>
</gene>
<proteinExistence type="predicted"/>
<dbReference type="Gene3D" id="6.10.140.2220">
    <property type="match status" value="1"/>
</dbReference>
<evidence type="ECO:0000256" key="1">
    <source>
        <dbReference type="ARBA" id="ARBA00022723"/>
    </source>
</evidence>
<keyword evidence="3" id="KW-0862">Zinc</keyword>
<evidence type="ECO:0000256" key="2">
    <source>
        <dbReference type="ARBA" id="ARBA00022771"/>
    </source>
</evidence>
<keyword evidence="7" id="KW-1185">Reference proteome</keyword>
<dbReference type="SUPFAM" id="SSF144232">
    <property type="entry name" value="HIT/MYND zinc finger-like"/>
    <property type="match status" value="1"/>
</dbReference>
<organism evidence="6 7">
    <name type="scientific">Bondarzewia mesenterica</name>
    <dbReference type="NCBI Taxonomy" id="1095465"/>
    <lineage>
        <taxon>Eukaryota</taxon>
        <taxon>Fungi</taxon>
        <taxon>Dikarya</taxon>
        <taxon>Basidiomycota</taxon>
        <taxon>Agaricomycotina</taxon>
        <taxon>Agaricomycetes</taxon>
        <taxon>Russulales</taxon>
        <taxon>Bondarzewiaceae</taxon>
        <taxon>Bondarzewia</taxon>
    </lineage>
</organism>
<dbReference type="PANTHER" id="PTHR47570:SF1">
    <property type="entry name" value="ZINC ION BINDING PROTEIN"/>
    <property type="match status" value="1"/>
</dbReference>
<dbReference type="InterPro" id="IPR046824">
    <property type="entry name" value="Mss51-like_C"/>
</dbReference>
<protein>
    <recommendedName>
        <fullName evidence="5">MYND-type domain-containing protein</fullName>
    </recommendedName>
</protein>
<dbReference type="InterPro" id="IPR002893">
    <property type="entry name" value="Znf_MYND"/>
</dbReference>
<keyword evidence="1" id="KW-0479">Metal-binding</keyword>
<accession>A0A4V3XEV2</accession>
<dbReference type="PANTHER" id="PTHR47570">
    <property type="entry name" value="ZINC ION BINDING PROTEIN"/>
    <property type="match status" value="1"/>
</dbReference>
<dbReference type="Proteomes" id="UP000310158">
    <property type="component" value="Unassembled WGS sequence"/>
</dbReference>
<dbReference type="GO" id="GO:0008270">
    <property type="term" value="F:zinc ion binding"/>
    <property type="evidence" value="ECO:0007669"/>
    <property type="project" value="UniProtKB-KW"/>
</dbReference>
<dbReference type="OrthoDB" id="432970at2759"/>
<evidence type="ECO:0000256" key="3">
    <source>
        <dbReference type="ARBA" id="ARBA00022833"/>
    </source>
</evidence>
<evidence type="ECO:0000259" key="5">
    <source>
        <dbReference type="PROSITE" id="PS50865"/>
    </source>
</evidence>
<dbReference type="PROSITE" id="PS50865">
    <property type="entry name" value="ZF_MYND_2"/>
    <property type="match status" value="1"/>
</dbReference>